<reference evidence="3" key="1">
    <citation type="submission" date="2016-10" db="EMBL/GenBank/DDBJ databases">
        <title>Sequence of Gallionella enrichment culture.</title>
        <authorList>
            <person name="Poehlein A."/>
            <person name="Muehling M."/>
            <person name="Daniel R."/>
        </authorList>
    </citation>
    <scope>NUCLEOTIDE SEQUENCE</scope>
</reference>
<feature type="domain" description="Helicase HerA-like C-terminal" evidence="2">
    <location>
        <begin position="1"/>
        <end position="158"/>
    </location>
</feature>
<dbReference type="Pfam" id="PF05872">
    <property type="entry name" value="HerA_C"/>
    <property type="match status" value="1"/>
</dbReference>
<dbReference type="AlphaFoldDB" id="A0A1J5P024"/>
<organism evidence="3">
    <name type="scientific">mine drainage metagenome</name>
    <dbReference type="NCBI Taxonomy" id="410659"/>
    <lineage>
        <taxon>unclassified sequences</taxon>
        <taxon>metagenomes</taxon>
        <taxon>ecological metagenomes</taxon>
    </lineage>
</organism>
<dbReference type="InterPro" id="IPR033186">
    <property type="entry name" value="HerA_C"/>
</dbReference>
<dbReference type="EMBL" id="MLJW01008603">
    <property type="protein sequence ID" value="OIQ63888.1"/>
    <property type="molecule type" value="Genomic_DNA"/>
</dbReference>
<feature type="compositionally biased region" description="Low complexity" evidence="1">
    <location>
        <begin position="89"/>
        <end position="101"/>
    </location>
</feature>
<evidence type="ECO:0000313" key="3">
    <source>
        <dbReference type="EMBL" id="OIQ63888.1"/>
    </source>
</evidence>
<name>A0A1J5P024_9ZZZZ</name>
<comment type="caution">
    <text evidence="3">The sequence shown here is derived from an EMBL/GenBank/DDBJ whole genome shotgun (WGS) entry which is preliminary data.</text>
</comment>
<sequence>MRDNPALDEAAIITELGVGEALVSCLDEKGRPAIVERALILPPTAQIGPISPEQRQTIISQSLLAGHYEQNIDRDSAYEKLKQRASVSAATAPADTQQQPASGGWLDDILGNNGQPGSVRRRENALEAMTKSAARAIGSEVGRRIIRGVLGSLLGGNK</sequence>
<evidence type="ECO:0000259" key="2">
    <source>
        <dbReference type="Pfam" id="PF05872"/>
    </source>
</evidence>
<proteinExistence type="predicted"/>
<feature type="region of interest" description="Disordered" evidence="1">
    <location>
        <begin position="84"/>
        <end position="118"/>
    </location>
</feature>
<gene>
    <name evidence="3" type="ORF">GALL_545690</name>
</gene>
<protein>
    <recommendedName>
        <fullName evidence="2">Helicase HerA-like C-terminal domain-containing protein</fullName>
    </recommendedName>
</protein>
<accession>A0A1J5P024</accession>
<evidence type="ECO:0000256" key="1">
    <source>
        <dbReference type="SAM" id="MobiDB-lite"/>
    </source>
</evidence>